<name>W8TLS5_PEPAC</name>
<dbReference type="Proteomes" id="UP000019591">
    <property type="component" value="Chromosome"/>
</dbReference>
<protein>
    <recommendedName>
        <fullName evidence="3">Rubrerythrin diiron-binding domain-containing protein</fullName>
    </recommendedName>
</protein>
<dbReference type="InterPro" id="IPR009078">
    <property type="entry name" value="Ferritin-like_SF"/>
</dbReference>
<evidence type="ECO:0000313" key="2">
    <source>
        <dbReference type="Proteomes" id="UP000019591"/>
    </source>
</evidence>
<dbReference type="RefSeq" id="WP_025436077.1">
    <property type="nucleotide sequence ID" value="NZ_CP007452.1"/>
</dbReference>
<dbReference type="PATRIC" id="fig|1286171.3.peg.1789"/>
<dbReference type="SUPFAM" id="SSF47240">
    <property type="entry name" value="Ferritin-like"/>
    <property type="match status" value="1"/>
</dbReference>
<dbReference type="Gene3D" id="1.20.1260.10">
    <property type="match status" value="1"/>
</dbReference>
<dbReference type="InterPro" id="IPR012347">
    <property type="entry name" value="Ferritin-like"/>
</dbReference>
<keyword evidence="2" id="KW-1185">Reference proteome</keyword>
<dbReference type="HOGENOM" id="CLU_1765272_0_0_9"/>
<evidence type="ECO:0000313" key="1">
    <source>
        <dbReference type="EMBL" id="AHM57122.1"/>
    </source>
</evidence>
<dbReference type="KEGG" id="eac:EAL2_c18300"/>
<gene>
    <name evidence="1" type="ORF">EAL2_c18300</name>
</gene>
<reference evidence="1 2" key="1">
    <citation type="journal article" date="2014" name="Genome Announc.">
        <title>Complete Genome Sequence of Amino Acid-Utilizing Eubacterium acidaminophilum al-2 (DSM 3953).</title>
        <authorList>
            <person name="Poehlein A."/>
            <person name="Andreesen J.R."/>
            <person name="Daniel R."/>
        </authorList>
    </citation>
    <scope>NUCLEOTIDE SEQUENCE [LARGE SCALE GENOMIC DNA]</scope>
    <source>
        <strain evidence="1 2">DSM 3953</strain>
    </source>
</reference>
<dbReference type="EMBL" id="CP007452">
    <property type="protein sequence ID" value="AHM57122.1"/>
    <property type="molecule type" value="Genomic_DNA"/>
</dbReference>
<accession>W8TLS5</accession>
<dbReference type="AlphaFoldDB" id="W8TLS5"/>
<organism evidence="1 2">
    <name type="scientific">Peptoclostridium acidaminophilum DSM 3953</name>
    <dbReference type="NCBI Taxonomy" id="1286171"/>
    <lineage>
        <taxon>Bacteria</taxon>
        <taxon>Bacillati</taxon>
        <taxon>Bacillota</taxon>
        <taxon>Clostridia</taxon>
        <taxon>Peptostreptococcales</taxon>
        <taxon>Peptoclostridiaceae</taxon>
        <taxon>Peptoclostridium</taxon>
    </lineage>
</organism>
<evidence type="ECO:0008006" key="3">
    <source>
        <dbReference type="Google" id="ProtNLM"/>
    </source>
</evidence>
<dbReference type="STRING" id="1286171.EAL2_c18300"/>
<proteinExistence type="predicted"/>
<sequence length="147" mass="16924">MKLYEWLQIAIGNEVEAADVYDRIAQKSEPEIAGIARVFMEEELSHVERIAAIKNSIREFDGELSADMLALAAPNDKTKQSFDEELGFMSRKELFLFALKGERESIELYSELEKLFEKGSQEQTLFEKLAAEEQKHMFFVLQQLQGL</sequence>